<reference evidence="1" key="1">
    <citation type="submission" date="2019-08" db="EMBL/GenBank/DDBJ databases">
        <authorList>
            <person name="Kucharzyk K."/>
            <person name="Murdoch R.W."/>
            <person name="Higgins S."/>
            <person name="Loffler F."/>
        </authorList>
    </citation>
    <scope>NUCLEOTIDE SEQUENCE</scope>
</reference>
<proteinExistence type="predicted"/>
<evidence type="ECO:0008006" key="2">
    <source>
        <dbReference type="Google" id="ProtNLM"/>
    </source>
</evidence>
<gene>
    <name evidence="1" type="ORF">SDC9_132633</name>
</gene>
<evidence type="ECO:0000313" key="1">
    <source>
        <dbReference type="EMBL" id="MPM85552.1"/>
    </source>
</evidence>
<sequence>MHPQAVVEFNGMFYPEAAVRFVCQQKGIRVLTHEVGLRPFTAFFTDGEATAYPIHISPEFQLTPAMNERLDQYLSERFKGNFSMAGIRFWPEMKGLDAAFLEKASHFKQIVPVFTNVIFDTSQVHANTIFADMFIWLDNVKAAIEKHPETLFVIRAHPDEFRAGKEARESVSGWVKQNKVDQLPNVVFVDSQEFLSSYDLIQRSHFVMVYNSTIGLEAILMGKVVLAGGKARFTQLETAYLPKTLPEYDALLEKFLTEPKPEVPAHFIVNARRFLYYQLYLSSLPFDEFLREDGVWKGYVTLKDFPLSQLTPAASTTLRVLSEGILHGNPFEMPL</sequence>
<dbReference type="Pfam" id="PF05159">
    <property type="entry name" value="Capsule_synth"/>
    <property type="match status" value="1"/>
</dbReference>
<dbReference type="GO" id="GO:0015774">
    <property type="term" value="P:polysaccharide transport"/>
    <property type="evidence" value="ECO:0007669"/>
    <property type="project" value="InterPro"/>
</dbReference>
<dbReference type="InterPro" id="IPR007833">
    <property type="entry name" value="Capsule_polysaccharide_synth"/>
</dbReference>
<dbReference type="EMBL" id="VSSQ01033826">
    <property type="protein sequence ID" value="MPM85552.1"/>
    <property type="molecule type" value="Genomic_DNA"/>
</dbReference>
<comment type="caution">
    <text evidence="1">The sequence shown here is derived from an EMBL/GenBank/DDBJ whole genome shotgun (WGS) entry which is preliminary data.</text>
</comment>
<name>A0A645DAA9_9ZZZZ</name>
<dbReference type="AlphaFoldDB" id="A0A645DAA9"/>
<dbReference type="GO" id="GO:0000271">
    <property type="term" value="P:polysaccharide biosynthetic process"/>
    <property type="evidence" value="ECO:0007669"/>
    <property type="project" value="InterPro"/>
</dbReference>
<accession>A0A645DAA9</accession>
<organism evidence="1">
    <name type="scientific">bioreactor metagenome</name>
    <dbReference type="NCBI Taxonomy" id="1076179"/>
    <lineage>
        <taxon>unclassified sequences</taxon>
        <taxon>metagenomes</taxon>
        <taxon>ecological metagenomes</taxon>
    </lineage>
</organism>
<dbReference type="SUPFAM" id="SSF53756">
    <property type="entry name" value="UDP-Glycosyltransferase/glycogen phosphorylase"/>
    <property type="match status" value="1"/>
</dbReference>
<protein>
    <recommendedName>
        <fullName evidence="2">Capsule polysaccharide biosynthesis protein</fullName>
    </recommendedName>
</protein>